<keyword evidence="2" id="KW-1185">Reference proteome</keyword>
<dbReference type="KEGG" id="rti:DC20_07935"/>
<reference evidence="1 2" key="1">
    <citation type="submission" date="2015-08" db="EMBL/GenBank/DDBJ databases">
        <title>Complete genome sequence of Rufibacter tibetensis strain 1351t, a radiation-resistant bacterium from tibet plateau.</title>
        <authorList>
            <person name="Dai J."/>
        </authorList>
    </citation>
    <scope>NUCLEOTIDE SEQUENCE [LARGE SCALE GENOMIC DNA]</scope>
    <source>
        <strain evidence="1 2">1351</strain>
    </source>
</reference>
<organism evidence="1 2">
    <name type="scientific">Rufibacter tibetensis</name>
    <dbReference type="NCBI Taxonomy" id="512763"/>
    <lineage>
        <taxon>Bacteria</taxon>
        <taxon>Pseudomonadati</taxon>
        <taxon>Bacteroidota</taxon>
        <taxon>Cytophagia</taxon>
        <taxon>Cytophagales</taxon>
        <taxon>Hymenobacteraceae</taxon>
        <taxon>Rufibacter</taxon>
    </lineage>
</organism>
<dbReference type="EMBL" id="CP012643">
    <property type="protein sequence ID" value="ALI98921.1"/>
    <property type="molecule type" value="Genomic_DNA"/>
</dbReference>
<evidence type="ECO:0000313" key="2">
    <source>
        <dbReference type="Proteomes" id="UP000061382"/>
    </source>
</evidence>
<dbReference type="PATRIC" id="fig|512763.3.peg.1746"/>
<protein>
    <submittedName>
        <fullName evidence="1">Uncharacterized protein</fullName>
    </submittedName>
</protein>
<dbReference type="Proteomes" id="UP000061382">
    <property type="component" value="Chromosome"/>
</dbReference>
<gene>
    <name evidence="1" type="ORF">DC20_07935</name>
</gene>
<sequence length="63" mass="6968">MTEAELNDRTIHLVTEFRLGIEKLEAEAGRSTGLLEVMIRGLAETAKILFGPDTEVIITPIED</sequence>
<evidence type="ECO:0000313" key="1">
    <source>
        <dbReference type="EMBL" id="ALI98921.1"/>
    </source>
</evidence>
<proteinExistence type="predicted"/>
<accession>A0A0P0CUF1</accession>
<dbReference type="RefSeq" id="WP_062543335.1">
    <property type="nucleotide sequence ID" value="NZ_CP012643.1"/>
</dbReference>
<name>A0A0P0CUF1_9BACT</name>
<dbReference type="AlphaFoldDB" id="A0A0P0CUF1"/>